<dbReference type="OrthoDB" id="2898699at2"/>
<evidence type="ECO:0000256" key="1">
    <source>
        <dbReference type="SAM" id="Phobius"/>
    </source>
</evidence>
<keyword evidence="1" id="KW-1133">Transmembrane helix</keyword>
<organism evidence="2 3">
    <name type="scientific">Metabacillus lacus</name>
    <dbReference type="NCBI Taxonomy" id="1983721"/>
    <lineage>
        <taxon>Bacteria</taxon>
        <taxon>Bacillati</taxon>
        <taxon>Bacillota</taxon>
        <taxon>Bacilli</taxon>
        <taxon>Bacillales</taxon>
        <taxon>Bacillaceae</taxon>
        <taxon>Metabacillus</taxon>
    </lineage>
</organism>
<sequence length="112" mass="12523">MLHQLIVAFIIGGLMGVLGHVKQKGRLERPRKTKRYIYLGYWEEFLMGSIASILAVLSSNPESSFQLVVIAVVAGYSGEAVLRSFDFVRQPVPSRLPEERRQKNSSSASIDE</sequence>
<dbReference type="Proteomes" id="UP000448867">
    <property type="component" value="Unassembled WGS sequence"/>
</dbReference>
<keyword evidence="1" id="KW-0472">Membrane</keyword>
<dbReference type="AlphaFoldDB" id="A0A7X2J271"/>
<comment type="caution">
    <text evidence="2">The sequence shown here is derived from an EMBL/GenBank/DDBJ whole genome shotgun (WGS) entry which is preliminary data.</text>
</comment>
<evidence type="ECO:0000313" key="3">
    <source>
        <dbReference type="Proteomes" id="UP000448867"/>
    </source>
</evidence>
<feature type="transmembrane region" description="Helical" evidence="1">
    <location>
        <begin position="35"/>
        <end position="57"/>
    </location>
</feature>
<gene>
    <name evidence="2" type="ORF">GJU40_17660</name>
</gene>
<accession>A0A7X2J271</accession>
<proteinExistence type="predicted"/>
<reference evidence="2 3" key="1">
    <citation type="submission" date="2019-11" db="EMBL/GenBank/DDBJ databases">
        <title>Bacillus lacus genome.</title>
        <authorList>
            <person name="Allen C.J."/>
            <person name="Newman J.D."/>
        </authorList>
    </citation>
    <scope>NUCLEOTIDE SEQUENCE [LARGE SCALE GENOMIC DNA]</scope>
    <source>
        <strain evidence="2 3">KCTC 33946</strain>
    </source>
</reference>
<dbReference type="Pfam" id="PF14074">
    <property type="entry name" value="DUF4257"/>
    <property type="match status" value="1"/>
</dbReference>
<dbReference type="InterPro" id="IPR025353">
    <property type="entry name" value="DUF4257"/>
</dbReference>
<evidence type="ECO:0000313" key="2">
    <source>
        <dbReference type="EMBL" id="MRX73959.1"/>
    </source>
</evidence>
<protein>
    <submittedName>
        <fullName evidence="2">DUF4257 domain-containing protein</fullName>
    </submittedName>
</protein>
<keyword evidence="3" id="KW-1185">Reference proteome</keyword>
<name>A0A7X2J271_9BACI</name>
<feature type="transmembrane region" description="Helical" evidence="1">
    <location>
        <begin position="6"/>
        <end position="23"/>
    </location>
</feature>
<dbReference type="RefSeq" id="WP_154309414.1">
    <property type="nucleotide sequence ID" value="NZ_WKKI01000053.1"/>
</dbReference>
<keyword evidence="1" id="KW-0812">Transmembrane</keyword>
<dbReference type="EMBL" id="WKKI01000053">
    <property type="protein sequence ID" value="MRX73959.1"/>
    <property type="molecule type" value="Genomic_DNA"/>
</dbReference>